<reference evidence="3" key="2">
    <citation type="submission" date="2021-03" db="EMBL/GenBank/DDBJ databases">
        <authorList>
            <person name="Jaffe A."/>
        </authorList>
    </citation>
    <scope>NUCLEOTIDE SEQUENCE</scope>
    <source>
        <strain evidence="3">RIFCSPHIGHO2_01_FULL_GW2011_AR10_43_9</strain>
    </source>
</reference>
<dbReference type="Gene3D" id="3.40.640.10">
    <property type="entry name" value="Type I PLP-dependent aspartate aminotransferase-like (Major domain)"/>
    <property type="match status" value="1"/>
</dbReference>
<evidence type="ECO:0000313" key="3">
    <source>
        <dbReference type="EMBL" id="MBS3059656.1"/>
    </source>
</evidence>
<dbReference type="InterPro" id="IPR015422">
    <property type="entry name" value="PyrdxlP-dep_Trfase_small"/>
</dbReference>
<dbReference type="PANTHER" id="PTHR30244">
    <property type="entry name" value="TRANSAMINASE"/>
    <property type="match status" value="1"/>
</dbReference>
<reference evidence="4" key="1">
    <citation type="journal article" date="2020" name="bioRxiv">
        <title>A rank-normalized archaeal taxonomy based on genome phylogeny resolves widespread incomplete and uneven classifications.</title>
        <authorList>
            <person name="Rinke C."/>
            <person name="Chuvochina M."/>
            <person name="Mussig A.J."/>
            <person name="Chaumeil P.-A."/>
            <person name="Waite D.W."/>
            <person name="Whitman W.B."/>
            <person name="Parks D.H."/>
            <person name="Hugenholtz P."/>
        </authorList>
    </citation>
    <scope>NUCLEOTIDE SEQUENCE [LARGE SCALE GENOMIC DNA]</scope>
</reference>
<evidence type="ECO:0000313" key="2">
    <source>
        <dbReference type="EMBL" id="HIH08037.1"/>
    </source>
</evidence>
<organism evidence="2 4">
    <name type="scientific">Candidatus Iainarchaeum sp</name>
    <dbReference type="NCBI Taxonomy" id="3101447"/>
    <lineage>
        <taxon>Archaea</taxon>
        <taxon>Candidatus Iainarchaeota</taxon>
        <taxon>Candidatus Iainarchaeia</taxon>
        <taxon>Candidatus Iainarchaeales</taxon>
        <taxon>Candidatus Iainarchaeaceae</taxon>
        <taxon>Candidatus Iainarchaeum</taxon>
    </lineage>
</organism>
<dbReference type="AlphaFoldDB" id="A0A7J4IWD0"/>
<evidence type="ECO:0000256" key="1">
    <source>
        <dbReference type="RuleBase" id="RU004508"/>
    </source>
</evidence>
<proteinExistence type="inferred from homology"/>
<gene>
    <name evidence="2" type="primary">rfbH</name>
    <name evidence="2" type="ORF">HA237_01565</name>
    <name evidence="3" type="ORF">J4224_04495</name>
</gene>
<dbReference type="GO" id="GO:0000271">
    <property type="term" value="P:polysaccharide biosynthetic process"/>
    <property type="evidence" value="ECO:0007669"/>
    <property type="project" value="TreeGrafter"/>
</dbReference>
<reference evidence="3" key="3">
    <citation type="submission" date="2021-05" db="EMBL/GenBank/DDBJ databases">
        <title>Protein family content uncovers lineage relationships and bacterial pathway maintenance mechanisms in DPANN archaea.</title>
        <authorList>
            <person name="Castelle C.J."/>
            <person name="Meheust R."/>
            <person name="Jaffe A.L."/>
            <person name="Seitz K."/>
            <person name="Gong X."/>
            <person name="Baker B.J."/>
            <person name="Banfield J.F."/>
        </authorList>
    </citation>
    <scope>NUCLEOTIDE SEQUENCE</scope>
    <source>
        <strain evidence="3">RIFCSPHIGHO2_01_FULL_GW2011_AR10_43_9</strain>
    </source>
</reference>
<dbReference type="InterPro" id="IPR015421">
    <property type="entry name" value="PyrdxlP-dep_Trfase_major"/>
</dbReference>
<dbReference type="EMBL" id="DUFG01000011">
    <property type="protein sequence ID" value="HIH08037.1"/>
    <property type="molecule type" value="Genomic_DNA"/>
</dbReference>
<dbReference type="InterPro" id="IPR015424">
    <property type="entry name" value="PyrdxlP-dep_Trfase"/>
</dbReference>
<keyword evidence="1" id="KW-0663">Pyridoxal phosphate</keyword>
<accession>A0A7J4IWD0</accession>
<sequence>MEKTLQGKVLDEERTIRDRIRKNVSDFFELKRRDSKFTPIKDRIRYSGPVYDEKEVTQMMERILDGWFGVSSYSDEFEKNFSKIFGVSSSVLTNSGSSANLLAVSALCSNQVPNRLKPGDEVITPACTFSTTFNPIVQNSLTPVLLDVQPGTYNINPEQLREAFSRKTRAIMLPHTLGNPNDMDAVMDFVKEHDLFLVEDVADALGSSFGGKKLGSFGNFGTFSFYASHQITLGEGGAVAVRDKRFEPIIRSLRNWGRGEGPFDDDWTKGTIIEGYDNRYLYVTIGYNLKPLEFQAAMGLEQLKRIDGFIKIRKKNFNALLEFFSSYEDQFILPESLPKADPCWFGFPLTLKKEAKFKRKDFLDWLEKHNIETRLLFAGNIIRHPAYREVVYRKVGNLENSDYNLKNSFFIGVYPGIDSERLNFMVDTLKKFLDKFN</sequence>
<dbReference type="InterPro" id="IPR000653">
    <property type="entry name" value="DegT/StrS_aminotransferase"/>
</dbReference>
<protein>
    <submittedName>
        <fullName evidence="2">Lipopolysaccharide biosynthesis protein RfbH</fullName>
    </submittedName>
</protein>
<dbReference type="CDD" id="cd00616">
    <property type="entry name" value="AHBA_syn"/>
    <property type="match status" value="1"/>
</dbReference>
<comment type="caution">
    <text evidence="2">The sequence shown here is derived from an EMBL/GenBank/DDBJ whole genome shotgun (WGS) entry which is preliminary data.</text>
</comment>
<dbReference type="GO" id="GO:0008483">
    <property type="term" value="F:transaminase activity"/>
    <property type="evidence" value="ECO:0007669"/>
    <property type="project" value="TreeGrafter"/>
</dbReference>
<dbReference type="Pfam" id="PF01041">
    <property type="entry name" value="DegT_DnrJ_EryC1"/>
    <property type="match status" value="1"/>
</dbReference>
<name>A0A7J4IWD0_9ARCH</name>
<comment type="similarity">
    <text evidence="1">Belongs to the DegT/DnrJ/EryC1 family.</text>
</comment>
<dbReference type="GO" id="GO:0030170">
    <property type="term" value="F:pyridoxal phosphate binding"/>
    <property type="evidence" value="ECO:0007669"/>
    <property type="project" value="TreeGrafter"/>
</dbReference>
<dbReference type="SUPFAM" id="SSF53383">
    <property type="entry name" value="PLP-dependent transferases"/>
    <property type="match status" value="1"/>
</dbReference>
<dbReference type="Proteomes" id="UP000577419">
    <property type="component" value="Unassembled WGS sequence"/>
</dbReference>
<dbReference type="NCBIfam" id="NF011936">
    <property type="entry name" value="PRK15407.1"/>
    <property type="match status" value="1"/>
</dbReference>
<dbReference type="Proteomes" id="UP000683213">
    <property type="component" value="Unassembled WGS sequence"/>
</dbReference>
<evidence type="ECO:0000313" key="4">
    <source>
        <dbReference type="Proteomes" id="UP000577419"/>
    </source>
</evidence>
<dbReference type="PANTHER" id="PTHR30244:SF34">
    <property type="entry name" value="DTDP-4-AMINO-4,6-DIDEOXYGALACTOSE TRANSAMINASE"/>
    <property type="match status" value="1"/>
</dbReference>
<dbReference type="EMBL" id="JAGVWF010000064">
    <property type="protein sequence ID" value="MBS3059656.1"/>
    <property type="molecule type" value="Genomic_DNA"/>
</dbReference>
<dbReference type="Gene3D" id="3.90.1150.10">
    <property type="entry name" value="Aspartate Aminotransferase, domain 1"/>
    <property type="match status" value="1"/>
</dbReference>
<dbReference type="PIRSF" id="PIRSF000390">
    <property type="entry name" value="PLP_StrS"/>
    <property type="match status" value="1"/>
</dbReference>